<evidence type="ECO:0000313" key="8">
    <source>
        <dbReference type="Proteomes" id="UP001344447"/>
    </source>
</evidence>
<comment type="caution">
    <text evidence="7">The sequence shown here is derived from an EMBL/GenBank/DDBJ whole genome shotgun (WGS) entry which is preliminary data.</text>
</comment>
<dbReference type="PIRSF" id="PIRSF000166">
    <property type="entry name" value="Coproporphyri_ox"/>
    <property type="match status" value="1"/>
</dbReference>
<evidence type="ECO:0000256" key="2">
    <source>
        <dbReference type="ARBA" id="ARBA00010644"/>
    </source>
</evidence>
<dbReference type="InterPro" id="IPR001260">
    <property type="entry name" value="Coprogen_oxidase_aer"/>
</dbReference>
<dbReference type="NCBIfam" id="NF003727">
    <property type="entry name" value="PRK05330.1"/>
    <property type="match status" value="1"/>
</dbReference>
<gene>
    <name evidence="7" type="ORF">RB653_008808</name>
</gene>
<comment type="subunit">
    <text evidence="3">Homodimer.</text>
</comment>
<name>A0AAN7TT51_9MYCE</name>
<dbReference type="EMBL" id="JAVFKY010000003">
    <property type="protein sequence ID" value="KAK5579129.1"/>
    <property type="molecule type" value="Genomic_DNA"/>
</dbReference>
<accession>A0AAN7TT51</accession>
<evidence type="ECO:0000256" key="4">
    <source>
        <dbReference type="ARBA" id="ARBA00012869"/>
    </source>
</evidence>
<evidence type="ECO:0000313" key="7">
    <source>
        <dbReference type="EMBL" id="KAK5579129.1"/>
    </source>
</evidence>
<dbReference type="FunFam" id="3.40.1500.10:FF:000011">
    <property type="entry name" value="Coproporphyrinogen III oxidase"/>
    <property type="match status" value="1"/>
</dbReference>
<keyword evidence="5" id="KW-0560">Oxidoreductase</keyword>
<dbReference type="GO" id="GO:0005737">
    <property type="term" value="C:cytoplasm"/>
    <property type="evidence" value="ECO:0007669"/>
    <property type="project" value="TreeGrafter"/>
</dbReference>
<evidence type="ECO:0000256" key="5">
    <source>
        <dbReference type="ARBA" id="ARBA00023002"/>
    </source>
</evidence>
<protein>
    <recommendedName>
        <fullName evidence="4">coproporphyrinogen oxidase</fullName>
        <ecNumber evidence="4">1.3.3.3</ecNumber>
    </recommendedName>
</protein>
<dbReference type="InterPro" id="IPR036406">
    <property type="entry name" value="Coprogen_oxidase_aer_sf"/>
</dbReference>
<dbReference type="GO" id="GO:0004109">
    <property type="term" value="F:coproporphyrinogen oxidase activity"/>
    <property type="evidence" value="ECO:0007669"/>
    <property type="project" value="UniProtKB-EC"/>
</dbReference>
<comment type="pathway">
    <text evidence="1">Porphyrin-containing compound metabolism; protoporphyrin-IX biosynthesis; protoporphyrinogen-IX from coproporphyrinogen-III (O2 route): step 1/1.</text>
</comment>
<evidence type="ECO:0000256" key="6">
    <source>
        <dbReference type="ARBA" id="ARBA00023244"/>
    </source>
</evidence>
<reference evidence="7 8" key="1">
    <citation type="submission" date="2023-11" db="EMBL/GenBank/DDBJ databases">
        <title>Dfirmibasis_genome.</title>
        <authorList>
            <person name="Edelbroek B."/>
            <person name="Kjellin J."/>
            <person name="Jerlstrom-Hultqvist J."/>
            <person name="Soderbom F."/>
        </authorList>
    </citation>
    <scope>NUCLEOTIDE SEQUENCE [LARGE SCALE GENOMIC DNA]</scope>
    <source>
        <strain evidence="7 8">TNS-C-14</strain>
    </source>
</reference>
<dbReference type="EC" id="1.3.3.3" evidence="4"/>
<dbReference type="PANTHER" id="PTHR10755">
    <property type="entry name" value="COPROPORPHYRINOGEN III OXIDASE, MITOCHONDRIAL"/>
    <property type="match status" value="1"/>
</dbReference>
<comment type="similarity">
    <text evidence="2">Belongs to the aerobic coproporphyrinogen-III oxidase family.</text>
</comment>
<dbReference type="Pfam" id="PF01218">
    <property type="entry name" value="Coprogen_oxidas"/>
    <property type="match status" value="1"/>
</dbReference>
<organism evidence="7 8">
    <name type="scientific">Dictyostelium firmibasis</name>
    <dbReference type="NCBI Taxonomy" id="79012"/>
    <lineage>
        <taxon>Eukaryota</taxon>
        <taxon>Amoebozoa</taxon>
        <taxon>Evosea</taxon>
        <taxon>Eumycetozoa</taxon>
        <taxon>Dictyostelia</taxon>
        <taxon>Dictyosteliales</taxon>
        <taxon>Dictyosteliaceae</taxon>
        <taxon>Dictyostelium</taxon>
    </lineage>
</organism>
<sequence length="328" mass="37738">MTSTTEPIPTEEEIKNGLKFIQDEICKFLISTTGGQQYSEDKWDYSKGSGGGISRVWEGKEEEGFYLVEKDLEKSDKIEKGGVNFSYIVGSNLPSAAATQFKISPDTKYIATGVSLVIHPYNPNVPTIHMNVRYFEAGDVWWFGGGVDLTPVYPKFDQVVEFHSTLKRVCDEFGQDENKTSYALGKAECDNYFFLPHRGETRGVGGLFFDHLKSDKAKTWKFIYQLGLSFIDLYKPFLVNNSSLSYDKVQREYQLYRRSRYVEFNLLFDRGTKFGILSEGRTESILMSLPAVCKWKYNYKPEENTPEANLLTYLKPRDWLKENQENKN</sequence>
<keyword evidence="6" id="KW-0627">Porphyrin biosynthesis</keyword>
<dbReference type="GO" id="GO:0006782">
    <property type="term" value="P:protoporphyrinogen IX biosynthetic process"/>
    <property type="evidence" value="ECO:0007669"/>
    <property type="project" value="TreeGrafter"/>
</dbReference>
<evidence type="ECO:0000256" key="1">
    <source>
        <dbReference type="ARBA" id="ARBA00005168"/>
    </source>
</evidence>
<dbReference type="AlphaFoldDB" id="A0AAN7TT51"/>
<dbReference type="Proteomes" id="UP001344447">
    <property type="component" value="Unassembled WGS sequence"/>
</dbReference>
<proteinExistence type="inferred from homology"/>
<dbReference type="Gene3D" id="3.40.1500.10">
    <property type="entry name" value="Coproporphyrinogen III oxidase, aerobic"/>
    <property type="match status" value="1"/>
</dbReference>
<dbReference type="PANTHER" id="PTHR10755:SF0">
    <property type="entry name" value="OXYGEN-DEPENDENT COPROPORPHYRINOGEN-III OXIDASE, MITOCHONDRIAL"/>
    <property type="match status" value="1"/>
</dbReference>
<evidence type="ECO:0000256" key="3">
    <source>
        <dbReference type="ARBA" id="ARBA00011738"/>
    </source>
</evidence>
<keyword evidence="8" id="KW-1185">Reference proteome</keyword>
<dbReference type="PRINTS" id="PR00073">
    <property type="entry name" value="COPRGNOXDASE"/>
</dbReference>
<dbReference type="SUPFAM" id="SSF102886">
    <property type="entry name" value="Coproporphyrinogen III oxidase"/>
    <property type="match status" value="1"/>
</dbReference>